<evidence type="ECO:0000256" key="10">
    <source>
        <dbReference type="ARBA" id="ARBA00023186"/>
    </source>
</evidence>
<dbReference type="SUPFAM" id="SSF50729">
    <property type="entry name" value="PH domain-like"/>
    <property type="match status" value="1"/>
</dbReference>
<dbReference type="GO" id="GO:0031507">
    <property type="term" value="P:heterochromatin formation"/>
    <property type="evidence" value="ECO:0007669"/>
    <property type="project" value="EnsemblFungi"/>
</dbReference>
<reference evidence="15" key="2">
    <citation type="submission" date="2012-08" db="EMBL/GenBank/DDBJ databases">
        <title>Genome sequence of Kazachstania naganishii.</title>
        <authorList>
            <person name="Gordon J.L."/>
            <person name="Armisen D."/>
            <person name="Proux-Wera E."/>
            <person name="OhEigeartaigh S.S."/>
            <person name="Byrne K.P."/>
            <person name="Wolfe K.H."/>
        </authorList>
    </citation>
    <scope>NUCLEOTIDE SEQUENCE [LARGE SCALE GENOMIC DNA]</scope>
    <source>
        <strain evidence="15">ATCC MYA-139 / BCRC 22969 / CBS 8797 / CCRC 22969 / KCTC 17520 / NBRC 10181 / NCYC 3082</strain>
    </source>
</reference>
<proteinExistence type="inferred from homology"/>
<dbReference type="InterPro" id="IPR013719">
    <property type="entry name" value="RTT106/SPT16-like_middle_dom"/>
</dbReference>
<dbReference type="Gene3D" id="6.10.10.70">
    <property type="entry name" value="RTT106-like"/>
    <property type="match status" value="1"/>
</dbReference>
<evidence type="ECO:0000313" key="14">
    <source>
        <dbReference type="EMBL" id="CCK70775.1"/>
    </source>
</evidence>
<keyword evidence="11" id="KW-0539">Nucleus</keyword>
<evidence type="ECO:0000256" key="4">
    <source>
        <dbReference type="ARBA" id="ARBA00017355"/>
    </source>
</evidence>
<dbReference type="InterPro" id="IPR044891">
    <property type="entry name" value="Rtt106_N_sf"/>
</dbReference>
<feature type="compositionally biased region" description="Basic and acidic residues" evidence="12">
    <location>
        <begin position="415"/>
        <end position="428"/>
    </location>
</feature>
<dbReference type="Gene3D" id="2.30.29.30">
    <property type="entry name" value="Pleckstrin-homology domain (PH domain)/Phosphotyrosine-binding domain (PTB)"/>
    <property type="match status" value="1"/>
</dbReference>
<dbReference type="GO" id="GO:0000122">
    <property type="term" value="P:negative regulation of transcription by RNA polymerase II"/>
    <property type="evidence" value="ECO:0007669"/>
    <property type="project" value="EnsemblFungi"/>
</dbReference>
<feature type="domain" description="Histone chaperone RTT106/FACT complex subunit SPT16-like middle" evidence="13">
    <location>
        <begin position="214"/>
        <end position="303"/>
    </location>
</feature>
<evidence type="ECO:0000256" key="8">
    <source>
        <dbReference type="ARBA" id="ARBA00023125"/>
    </source>
</evidence>
<gene>
    <name evidence="14" type="primary">KNAG0F01070</name>
    <name evidence="14" type="ordered locus">KNAG_0F01070</name>
</gene>
<dbReference type="PANTHER" id="PTHR45849">
    <property type="entry name" value="FACT COMPLEX SUBUNIT SSRP1"/>
    <property type="match status" value="1"/>
</dbReference>
<keyword evidence="9" id="KW-0804">Transcription</keyword>
<dbReference type="GO" id="GO:0042393">
    <property type="term" value="F:histone binding"/>
    <property type="evidence" value="ECO:0007669"/>
    <property type="project" value="EnsemblFungi"/>
</dbReference>
<organism evidence="14 15">
    <name type="scientific">Huiozyma naganishii (strain ATCC MYA-139 / BCRC 22969 / CBS 8797 / KCTC 17520 / NBRC 10181 / NCYC 3082 / Yp74L-3)</name>
    <name type="common">Yeast</name>
    <name type="synonym">Kazachstania naganishii</name>
    <dbReference type="NCBI Taxonomy" id="1071383"/>
    <lineage>
        <taxon>Eukaryota</taxon>
        <taxon>Fungi</taxon>
        <taxon>Dikarya</taxon>
        <taxon>Ascomycota</taxon>
        <taxon>Saccharomycotina</taxon>
        <taxon>Saccharomycetes</taxon>
        <taxon>Saccharomycetales</taxon>
        <taxon>Saccharomycetaceae</taxon>
        <taxon>Huiozyma</taxon>
    </lineage>
</organism>
<keyword evidence="15" id="KW-1185">Reference proteome</keyword>
<dbReference type="GO" id="GO:0006368">
    <property type="term" value="P:transcription elongation by RNA polymerase II"/>
    <property type="evidence" value="ECO:0007669"/>
    <property type="project" value="EnsemblFungi"/>
</dbReference>
<dbReference type="eggNOG" id="ENOG502R9PE">
    <property type="taxonomic scope" value="Eukaryota"/>
</dbReference>
<accession>J7R7D3</accession>
<dbReference type="GO" id="GO:0005634">
    <property type="term" value="C:nucleus"/>
    <property type="evidence" value="ECO:0007669"/>
    <property type="project" value="UniProtKB-SubCell"/>
</dbReference>
<comment type="subcellular location">
    <subcellularLocation>
        <location evidence="2">Chromosome</location>
    </subcellularLocation>
    <subcellularLocation>
        <location evidence="1">Nucleus</location>
    </subcellularLocation>
</comment>
<dbReference type="CDD" id="cd11604">
    <property type="entry name" value="RTT106_N"/>
    <property type="match status" value="1"/>
</dbReference>
<dbReference type="InterPro" id="IPR050454">
    <property type="entry name" value="RTT106/SSRP1_HistChap/FACT"/>
</dbReference>
<feature type="compositionally biased region" description="Acidic residues" evidence="12">
    <location>
        <begin position="371"/>
        <end position="388"/>
    </location>
</feature>
<keyword evidence="10" id="KW-0143">Chaperone</keyword>
<evidence type="ECO:0000256" key="9">
    <source>
        <dbReference type="ARBA" id="ARBA00023163"/>
    </source>
</evidence>
<keyword evidence="7" id="KW-0805">Transcription regulation</keyword>
<dbReference type="EMBL" id="HE978319">
    <property type="protein sequence ID" value="CCK70775.1"/>
    <property type="molecule type" value="Genomic_DNA"/>
</dbReference>
<evidence type="ECO:0000256" key="1">
    <source>
        <dbReference type="ARBA" id="ARBA00004123"/>
    </source>
</evidence>
<dbReference type="Pfam" id="PF18469">
    <property type="entry name" value="PH_18"/>
    <property type="match status" value="1"/>
</dbReference>
<dbReference type="PANTHER" id="PTHR45849:SF3">
    <property type="entry name" value="HISTONE CHAPERONE RTT106"/>
    <property type="match status" value="1"/>
</dbReference>
<evidence type="ECO:0000256" key="11">
    <source>
        <dbReference type="ARBA" id="ARBA00023242"/>
    </source>
</evidence>
<name>J7R7D3_HUIN7</name>
<dbReference type="GO" id="GO:0003690">
    <property type="term" value="F:double-stranded DNA binding"/>
    <property type="evidence" value="ECO:0007669"/>
    <property type="project" value="EnsemblFungi"/>
</dbReference>
<dbReference type="InterPro" id="IPR040770">
    <property type="entry name" value="Rtt106_PH"/>
</dbReference>
<dbReference type="HOGENOM" id="CLU_040939_1_0_1"/>
<evidence type="ECO:0000256" key="3">
    <source>
        <dbReference type="ARBA" id="ARBA00006159"/>
    </source>
</evidence>
<dbReference type="GO" id="GO:0031491">
    <property type="term" value="F:nucleosome binding"/>
    <property type="evidence" value="ECO:0007669"/>
    <property type="project" value="TreeGrafter"/>
</dbReference>
<dbReference type="SMART" id="SM01287">
    <property type="entry name" value="Rtt106"/>
    <property type="match status" value="1"/>
</dbReference>
<evidence type="ECO:0000256" key="7">
    <source>
        <dbReference type="ARBA" id="ARBA00023015"/>
    </source>
</evidence>
<dbReference type="KEGG" id="kng:KNAG_0F01070"/>
<dbReference type="RefSeq" id="XP_022465021.1">
    <property type="nucleotide sequence ID" value="XM_022608534.1"/>
</dbReference>
<reference evidence="14 15" key="1">
    <citation type="journal article" date="2011" name="Proc. Natl. Acad. Sci. U.S.A.">
        <title>Evolutionary erosion of yeast sex chromosomes by mating-type switching accidents.</title>
        <authorList>
            <person name="Gordon J.L."/>
            <person name="Armisen D."/>
            <person name="Proux-Wera E."/>
            <person name="Oheigeartaigh S.S."/>
            <person name="Byrne K.P."/>
            <person name="Wolfe K.H."/>
        </authorList>
    </citation>
    <scope>NUCLEOTIDE SEQUENCE [LARGE SCALE GENOMIC DNA]</scope>
    <source>
        <strain evidence="15">ATCC MYA-139 / BCRC 22969 / CBS 8797 / CCRC 22969 / KCTC 17520 / NBRC 10181 / NCYC 3082</strain>
    </source>
</reference>
<protein>
    <recommendedName>
        <fullName evidence="4">Histone chaperone RTT106</fullName>
    </recommendedName>
    <alternativeName>
        <fullName evidence="5">Histone chaperone rtt106</fullName>
    </alternativeName>
</protein>
<keyword evidence="8" id="KW-0238">DNA-binding</keyword>
<dbReference type="Proteomes" id="UP000006310">
    <property type="component" value="Chromosome 6"/>
</dbReference>
<dbReference type="OrthoDB" id="75754at2759"/>
<dbReference type="Gene3D" id="2.30.29.120">
    <property type="match status" value="1"/>
</dbReference>
<dbReference type="GO" id="GO:0042802">
    <property type="term" value="F:identical protein binding"/>
    <property type="evidence" value="ECO:0007669"/>
    <property type="project" value="EnsemblFungi"/>
</dbReference>
<keyword evidence="6" id="KW-0158">Chromosome</keyword>
<dbReference type="OMA" id="TRLTFNV"/>
<sequence length="449" mass="50308">MGSFLGELPEALSAKITKITTVLPDSLSIFEELYTFGKSRGVVEQDLKRRKLDNGSGENGVAGADGIPDSDVIFQLNDVSVLSPLRKKLNFVLHLSQRDRRPSLSLRRNDLVEFYIEGLGGAIELAVFLPVPEKSNIVYLFIKYRSSEKSKYSEPILLALNKAAVLQQFHDSALLEQSITDFNKCVEYMRKQAILTGFRIADPFSNNTATDLHSFHLECHRGTKEGTLYFLPDLVIFGFKKPILLFNSKDIESITYSSITRLTFDMTLMTKEGGKYEFSMIDQSEYGKIDEYVKRKQVEDKSMSEELKYKSKKKTATDGDGTETPSALREAAIQMGEGTNINNVPIDSDDEEDDANFEGGSDLSDGSGSESESEGDSEDNDSEEEEEDKNNGIDLKEEVKQEQLPQRLKTSVVNNHKDVPAPKREVPHFVDIPIEVDDDDDEDNSGVEY</sequence>
<evidence type="ECO:0000256" key="2">
    <source>
        <dbReference type="ARBA" id="ARBA00004286"/>
    </source>
</evidence>
<evidence type="ECO:0000256" key="12">
    <source>
        <dbReference type="SAM" id="MobiDB-lite"/>
    </source>
</evidence>
<evidence type="ECO:0000259" key="13">
    <source>
        <dbReference type="SMART" id="SM01287"/>
    </source>
</evidence>
<feature type="compositionally biased region" description="Acidic residues" evidence="12">
    <location>
        <begin position="434"/>
        <end position="449"/>
    </location>
</feature>
<dbReference type="Pfam" id="PF18215">
    <property type="entry name" value="Rtt106_N"/>
    <property type="match status" value="1"/>
</dbReference>
<dbReference type="GO" id="GO:0006335">
    <property type="term" value="P:DNA replication-dependent chromatin assembly"/>
    <property type="evidence" value="ECO:0007669"/>
    <property type="project" value="EnsemblFungi"/>
</dbReference>
<dbReference type="AlphaFoldDB" id="J7R7D3"/>
<dbReference type="InterPro" id="IPR040993">
    <property type="entry name" value="Rtt106_N"/>
</dbReference>
<evidence type="ECO:0000313" key="15">
    <source>
        <dbReference type="Proteomes" id="UP000006310"/>
    </source>
</evidence>
<evidence type="ECO:0000256" key="6">
    <source>
        <dbReference type="ARBA" id="ARBA00022454"/>
    </source>
</evidence>
<feature type="compositionally biased region" description="Low complexity" evidence="12">
    <location>
        <begin position="358"/>
        <end position="370"/>
    </location>
</feature>
<feature type="region of interest" description="Disordered" evidence="12">
    <location>
        <begin position="303"/>
        <end position="449"/>
    </location>
</feature>
<dbReference type="STRING" id="1071383.J7R7D3"/>
<dbReference type="GO" id="GO:0005694">
    <property type="term" value="C:chromosome"/>
    <property type="evidence" value="ECO:0007669"/>
    <property type="project" value="UniProtKB-SubCell"/>
</dbReference>
<dbReference type="Pfam" id="PF08512">
    <property type="entry name" value="Rttp106-like_middle"/>
    <property type="match status" value="1"/>
</dbReference>
<feature type="compositionally biased region" description="Acidic residues" evidence="12">
    <location>
        <begin position="347"/>
        <end position="356"/>
    </location>
</feature>
<feature type="compositionally biased region" description="Basic and acidic residues" evidence="12">
    <location>
        <begin position="389"/>
        <end position="401"/>
    </location>
</feature>
<dbReference type="GeneID" id="34526490"/>
<dbReference type="InterPro" id="IPR011993">
    <property type="entry name" value="PH-like_dom_sf"/>
</dbReference>
<comment type="similarity">
    <text evidence="3">Belongs to the RTT106 family.</text>
</comment>
<evidence type="ECO:0000256" key="5">
    <source>
        <dbReference type="ARBA" id="ARBA00018462"/>
    </source>
</evidence>